<gene>
    <name evidence="2" type="ORF">HZT40_14505</name>
</gene>
<evidence type="ECO:0000313" key="2">
    <source>
        <dbReference type="EMBL" id="QLQ32593.1"/>
    </source>
</evidence>
<name>A0A7L6AU80_9GAMM</name>
<dbReference type="InterPro" id="IPR038696">
    <property type="entry name" value="IalB_sf"/>
</dbReference>
<evidence type="ECO:0000313" key="3">
    <source>
        <dbReference type="Proteomes" id="UP000510621"/>
    </source>
</evidence>
<evidence type="ECO:0000256" key="1">
    <source>
        <dbReference type="SAM" id="SignalP"/>
    </source>
</evidence>
<dbReference type="InterPro" id="IPR010642">
    <property type="entry name" value="Invasion_prot_B"/>
</dbReference>
<dbReference type="Gene3D" id="2.60.40.1880">
    <property type="entry name" value="Invasion associated locus B (IalB) protein"/>
    <property type="match status" value="1"/>
</dbReference>
<reference evidence="2" key="1">
    <citation type="submission" date="2020-06" db="EMBL/GenBank/DDBJ databases">
        <title>Analysis procedures for assessing recovery of high quality, complete, closed genomes from Nanopore long read metagenome sequencing.</title>
        <authorList>
            <person name="Bessarab I."/>
            <person name="Arumugam K."/>
            <person name="Haryono M."/>
            <person name="Liu X."/>
            <person name="Roy S."/>
            <person name="Zuniga-Montanez R.E."/>
            <person name="Qiu G."/>
            <person name="Drautz-Moses D.I."/>
            <person name="Law Y.Y."/>
            <person name="Wuertz S."/>
            <person name="Lauro F.M."/>
            <person name="Huson D.H."/>
            <person name="Williams R.B."/>
        </authorList>
    </citation>
    <scope>NUCLEOTIDE SEQUENCE [LARGE SCALE GENOMIC DNA]</scope>
    <source>
        <strain evidence="2">SSD2</strain>
    </source>
</reference>
<keyword evidence="3" id="KW-1185">Reference proteome</keyword>
<protein>
    <submittedName>
        <fullName evidence="2">Invasion associated locus B family protein</fullName>
    </submittedName>
</protein>
<dbReference type="Proteomes" id="UP000510621">
    <property type="component" value="Chromosome"/>
</dbReference>
<feature type="signal peptide" evidence="1">
    <location>
        <begin position="1"/>
        <end position="21"/>
    </location>
</feature>
<dbReference type="EMBL" id="CP059265">
    <property type="protein sequence ID" value="QLQ32593.1"/>
    <property type="molecule type" value="Genomic_DNA"/>
</dbReference>
<proteinExistence type="predicted"/>
<dbReference type="Pfam" id="PF06776">
    <property type="entry name" value="IalB"/>
    <property type="match status" value="1"/>
</dbReference>
<dbReference type="KEGG" id="this:HZT40_14505"/>
<dbReference type="AlphaFoldDB" id="A0A7L6AU80"/>
<sequence length="158" mass="16423">MQLGLKALMLGGLLAAGAAQAADSINGQHFGDWGGACDSKLCYIQQALSSKGQLLMATAIGYLPGKPVPAVLIQLPKGAQLKEGVLLQVDNNAAIKFEGKCEKDSCFAGFALDQKMQQQFQQGSKAVVSFIPAPKQKPVSLPLSLKGIGKGLSALPKS</sequence>
<organism evidence="2 3">
    <name type="scientific">Candidatus Thiothrix singaporensis</name>
    <dbReference type="NCBI Taxonomy" id="2799669"/>
    <lineage>
        <taxon>Bacteria</taxon>
        <taxon>Pseudomonadati</taxon>
        <taxon>Pseudomonadota</taxon>
        <taxon>Gammaproteobacteria</taxon>
        <taxon>Thiotrichales</taxon>
        <taxon>Thiotrichaceae</taxon>
        <taxon>Thiothrix</taxon>
    </lineage>
</organism>
<feature type="chain" id="PRO_5029645962" evidence="1">
    <location>
        <begin position="22"/>
        <end position="158"/>
    </location>
</feature>
<accession>A0A7L6AU80</accession>
<keyword evidence="1" id="KW-0732">Signal</keyword>